<evidence type="ECO:0000259" key="1">
    <source>
        <dbReference type="Pfam" id="PF01936"/>
    </source>
</evidence>
<dbReference type="PANTHER" id="PTHR35458:SF8">
    <property type="entry name" value="SLR0650 PROTEIN"/>
    <property type="match status" value="1"/>
</dbReference>
<dbReference type="OrthoDB" id="9809421at2"/>
<evidence type="ECO:0000313" key="2">
    <source>
        <dbReference type="EMBL" id="MTH34426.1"/>
    </source>
</evidence>
<name>A0A844H0M1_9RHOB</name>
<reference evidence="2 3" key="1">
    <citation type="submission" date="2019-11" db="EMBL/GenBank/DDBJ databases">
        <authorList>
            <person name="Dong K."/>
        </authorList>
    </citation>
    <scope>NUCLEOTIDE SEQUENCE [LARGE SCALE GENOMIC DNA]</scope>
    <source>
        <strain evidence="2 3">JCM 17370</strain>
    </source>
</reference>
<dbReference type="InterPro" id="IPR047140">
    <property type="entry name" value="LabA"/>
</dbReference>
<dbReference type="CDD" id="cd18722">
    <property type="entry name" value="PIN_NicB-like"/>
    <property type="match status" value="1"/>
</dbReference>
<dbReference type="InterPro" id="IPR021139">
    <property type="entry name" value="NYN"/>
</dbReference>
<proteinExistence type="predicted"/>
<keyword evidence="3" id="KW-1185">Reference proteome</keyword>
<accession>A0A844H0M1</accession>
<dbReference type="PANTHER" id="PTHR35458">
    <property type="entry name" value="SLR0755 PROTEIN"/>
    <property type="match status" value="1"/>
</dbReference>
<dbReference type="RefSeq" id="WP_155063992.1">
    <property type="nucleotide sequence ID" value="NZ_WMIF01000008.1"/>
</dbReference>
<dbReference type="Gene3D" id="3.40.50.1010">
    <property type="entry name" value="5'-nuclease"/>
    <property type="match status" value="1"/>
</dbReference>
<gene>
    <name evidence="2" type="ORF">GL279_07425</name>
</gene>
<dbReference type="AlphaFoldDB" id="A0A844H0M1"/>
<sequence>MTKPIRVQCFVDGFNLYHAVEKIGASHLKWFDLRKLIAAFTDPKTHVLNEVFYFSAYATWRAVSYARHQQYVAALQATGVTPVMGRFKEKDMYCRTCKSPYKAHEEKETDVNIALWLLNEAYKDSFDEAFIISRDSDLTPAIRMVRTGFPEKSIKVISPPNAGHSKEIGQLVGKKKLASIKQVHLERCLLGATVVDPVTGLIVARRPHAYDPPQPKALPAK</sequence>
<dbReference type="GO" id="GO:0004540">
    <property type="term" value="F:RNA nuclease activity"/>
    <property type="evidence" value="ECO:0007669"/>
    <property type="project" value="InterPro"/>
</dbReference>
<dbReference type="Proteomes" id="UP000442533">
    <property type="component" value="Unassembled WGS sequence"/>
</dbReference>
<protein>
    <submittedName>
        <fullName evidence="2">NYN domain-containing protein</fullName>
    </submittedName>
</protein>
<dbReference type="Pfam" id="PF01936">
    <property type="entry name" value="NYN"/>
    <property type="match status" value="1"/>
</dbReference>
<feature type="domain" description="NYN" evidence="1">
    <location>
        <begin position="6"/>
        <end position="147"/>
    </location>
</feature>
<dbReference type="EMBL" id="WMIF01000008">
    <property type="protein sequence ID" value="MTH34426.1"/>
    <property type="molecule type" value="Genomic_DNA"/>
</dbReference>
<organism evidence="2 3">
    <name type="scientific">Paracoccus limosus</name>
    <dbReference type="NCBI Taxonomy" id="913252"/>
    <lineage>
        <taxon>Bacteria</taxon>
        <taxon>Pseudomonadati</taxon>
        <taxon>Pseudomonadota</taxon>
        <taxon>Alphaproteobacteria</taxon>
        <taxon>Rhodobacterales</taxon>
        <taxon>Paracoccaceae</taxon>
        <taxon>Paracoccus</taxon>
    </lineage>
</organism>
<evidence type="ECO:0000313" key="3">
    <source>
        <dbReference type="Proteomes" id="UP000442533"/>
    </source>
</evidence>
<comment type="caution">
    <text evidence="2">The sequence shown here is derived from an EMBL/GenBank/DDBJ whole genome shotgun (WGS) entry which is preliminary data.</text>
</comment>